<evidence type="ECO:0000313" key="8">
    <source>
        <dbReference type="EMBL" id="UZJ24731.1"/>
    </source>
</evidence>
<dbReference type="Gene3D" id="1.10.3470.10">
    <property type="entry name" value="ABC transporter involved in vitamin B12 uptake, BtuC"/>
    <property type="match status" value="1"/>
</dbReference>
<evidence type="ECO:0000256" key="2">
    <source>
        <dbReference type="ARBA" id="ARBA00008034"/>
    </source>
</evidence>
<feature type="transmembrane region" description="Helical" evidence="7">
    <location>
        <begin position="269"/>
        <end position="289"/>
    </location>
</feature>
<keyword evidence="6" id="KW-0813">Transport</keyword>
<keyword evidence="3 6" id="KW-0812">Transmembrane</keyword>
<evidence type="ECO:0000256" key="6">
    <source>
        <dbReference type="RuleBase" id="RU003943"/>
    </source>
</evidence>
<feature type="transmembrane region" description="Helical" evidence="7">
    <location>
        <begin position="74"/>
        <end position="99"/>
    </location>
</feature>
<dbReference type="InterPro" id="IPR001626">
    <property type="entry name" value="ABC_TroCD"/>
</dbReference>
<evidence type="ECO:0000256" key="3">
    <source>
        <dbReference type="ARBA" id="ARBA00022692"/>
    </source>
</evidence>
<feature type="transmembrane region" description="Helical" evidence="7">
    <location>
        <begin position="33"/>
        <end position="53"/>
    </location>
</feature>
<dbReference type="Pfam" id="PF00950">
    <property type="entry name" value="ABC-3"/>
    <property type="match status" value="1"/>
</dbReference>
<evidence type="ECO:0000313" key="9">
    <source>
        <dbReference type="Proteomes" id="UP001164965"/>
    </source>
</evidence>
<protein>
    <submittedName>
        <fullName evidence="8">Metal ABC transporter permease</fullName>
    </submittedName>
</protein>
<organism evidence="8 9">
    <name type="scientific">Rhodococcus antarcticus</name>
    <dbReference type="NCBI Taxonomy" id="2987751"/>
    <lineage>
        <taxon>Bacteria</taxon>
        <taxon>Bacillati</taxon>
        <taxon>Actinomycetota</taxon>
        <taxon>Actinomycetes</taxon>
        <taxon>Mycobacteriales</taxon>
        <taxon>Nocardiaceae</taxon>
        <taxon>Rhodococcus</taxon>
    </lineage>
</organism>
<dbReference type="Proteomes" id="UP001164965">
    <property type="component" value="Chromosome"/>
</dbReference>
<accession>A0ABY6P0D9</accession>
<feature type="transmembrane region" description="Helical" evidence="7">
    <location>
        <begin position="111"/>
        <end position="134"/>
    </location>
</feature>
<name>A0ABY6P0D9_9NOCA</name>
<evidence type="ECO:0000256" key="1">
    <source>
        <dbReference type="ARBA" id="ARBA00004141"/>
    </source>
</evidence>
<dbReference type="InterPro" id="IPR037294">
    <property type="entry name" value="ABC_BtuC-like"/>
</dbReference>
<dbReference type="SUPFAM" id="SSF81345">
    <property type="entry name" value="ABC transporter involved in vitamin B12 uptake, BtuC"/>
    <property type="match status" value="1"/>
</dbReference>
<evidence type="ECO:0000256" key="5">
    <source>
        <dbReference type="ARBA" id="ARBA00023136"/>
    </source>
</evidence>
<feature type="transmembrane region" description="Helical" evidence="7">
    <location>
        <begin position="199"/>
        <end position="226"/>
    </location>
</feature>
<dbReference type="EMBL" id="CP110615">
    <property type="protein sequence ID" value="UZJ24731.1"/>
    <property type="molecule type" value="Genomic_DNA"/>
</dbReference>
<dbReference type="RefSeq" id="WP_265382837.1">
    <property type="nucleotide sequence ID" value="NZ_CP110615.1"/>
</dbReference>
<keyword evidence="5 7" id="KW-0472">Membrane</keyword>
<dbReference type="PANTHER" id="PTHR30477">
    <property type="entry name" value="ABC-TRANSPORTER METAL-BINDING PROTEIN"/>
    <property type="match status" value="1"/>
</dbReference>
<comment type="subcellular location">
    <subcellularLocation>
        <location evidence="6">Cell membrane</location>
        <topology evidence="6">Multi-pass membrane protein</topology>
    </subcellularLocation>
    <subcellularLocation>
        <location evidence="1">Membrane</location>
        <topology evidence="1">Multi-pass membrane protein</topology>
    </subcellularLocation>
</comment>
<feature type="transmembrane region" description="Helical" evidence="7">
    <location>
        <begin position="238"/>
        <end position="263"/>
    </location>
</feature>
<evidence type="ECO:0000256" key="7">
    <source>
        <dbReference type="SAM" id="Phobius"/>
    </source>
</evidence>
<comment type="similarity">
    <text evidence="2 6">Belongs to the ABC-3 integral membrane protein family.</text>
</comment>
<gene>
    <name evidence="8" type="ORF">RHODO2019_16730</name>
</gene>
<keyword evidence="9" id="KW-1185">Reference proteome</keyword>
<feature type="transmembrane region" description="Helical" evidence="7">
    <location>
        <begin position="155"/>
        <end position="179"/>
    </location>
</feature>
<evidence type="ECO:0000256" key="4">
    <source>
        <dbReference type="ARBA" id="ARBA00022989"/>
    </source>
</evidence>
<sequence length="293" mass="29766">MSPLLAQAADPRLSWNVVELVRQALQFPFMVNAFRAGAVVAVLAGCVGWFMVLRRQSFAGHTLAVVSFPGAAGAVLVGASAVSGVFVFAVVAALVIGLAPVASGRGYSEEAAVTGTVQALALAAGFLFVTLYGRNVNGVTALLFGSFLGITTDEVLTLVVAAVAVLAVLAVLARPLLFASVDPAVAAARGVPVRALSTGFLVLLGVAAAAASQITGSLLVFALLVVPAATAQVLTARPALSVALTVLLGVGLTWASLLVAYYVDYPIGFFLTSAAFVIYVAAVLGRRLVRVLA</sequence>
<keyword evidence="4 7" id="KW-1133">Transmembrane helix</keyword>
<reference evidence="8" key="1">
    <citation type="submission" date="2022-10" db="EMBL/GenBank/DDBJ databases">
        <title>Rhodococcus sp.75.</title>
        <authorList>
            <person name="Sun M."/>
        </authorList>
    </citation>
    <scope>NUCLEOTIDE SEQUENCE</scope>
    <source>
        <strain evidence="8">75</strain>
    </source>
</reference>
<dbReference type="PANTHER" id="PTHR30477:SF0">
    <property type="entry name" value="METAL TRANSPORT SYSTEM MEMBRANE PROTEIN TM_0125-RELATED"/>
    <property type="match status" value="1"/>
</dbReference>
<proteinExistence type="inferred from homology"/>